<protein>
    <submittedName>
        <fullName evidence="2">GCN5-related N-acetyltransferase</fullName>
    </submittedName>
</protein>
<accession>D9SPL4</accession>
<dbReference type="STRING" id="573061.Clocel_0282"/>
<reference evidence="2 3" key="1">
    <citation type="submission" date="2010-08" db="EMBL/GenBank/DDBJ databases">
        <title>Complete sequence of Clostridium cellulovorans 743B.</title>
        <authorList>
            <consortium name="US DOE Joint Genome Institute"/>
            <person name="Lucas S."/>
            <person name="Copeland A."/>
            <person name="Lapidus A."/>
            <person name="Cheng J.-F."/>
            <person name="Bruce D."/>
            <person name="Goodwin L."/>
            <person name="Pitluck S."/>
            <person name="Chertkov O."/>
            <person name="Detter J.C."/>
            <person name="Han C."/>
            <person name="Tapia R."/>
            <person name="Land M."/>
            <person name="Hauser L."/>
            <person name="Chang Y.-J."/>
            <person name="Jeffries C."/>
            <person name="Kyrpides N."/>
            <person name="Ivanova N."/>
            <person name="Mikhailova N."/>
            <person name="Hemme C.L."/>
            <person name="Woyke T."/>
        </authorList>
    </citation>
    <scope>NUCLEOTIDE SEQUENCE [LARGE SCALE GENOMIC DNA]</scope>
    <source>
        <strain evidence="3">ATCC 35296 / DSM 3052 / OCM 3 / 743B</strain>
    </source>
</reference>
<dbReference type="GO" id="GO:0016747">
    <property type="term" value="F:acyltransferase activity, transferring groups other than amino-acyl groups"/>
    <property type="evidence" value="ECO:0007669"/>
    <property type="project" value="InterPro"/>
</dbReference>
<proteinExistence type="predicted"/>
<evidence type="ECO:0000313" key="2">
    <source>
        <dbReference type="EMBL" id="ADL50063.1"/>
    </source>
</evidence>
<dbReference type="OrthoDB" id="9811523at2"/>
<dbReference type="PANTHER" id="PTHR43792">
    <property type="entry name" value="GNAT FAMILY, PUTATIVE (AFU_ORTHOLOGUE AFUA_3G00765)-RELATED-RELATED"/>
    <property type="match status" value="1"/>
</dbReference>
<evidence type="ECO:0000313" key="3">
    <source>
        <dbReference type="Proteomes" id="UP000002730"/>
    </source>
</evidence>
<dbReference type="AlphaFoldDB" id="D9SPL4"/>
<evidence type="ECO:0000259" key="1">
    <source>
        <dbReference type="PROSITE" id="PS51186"/>
    </source>
</evidence>
<dbReference type="InterPro" id="IPR016181">
    <property type="entry name" value="Acyl_CoA_acyltransferase"/>
</dbReference>
<name>D9SPL4_CLOC7</name>
<dbReference type="HOGENOM" id="CLU_013985_3_6_9"/>
<dbReference type="RefSeq" id="WP_010075172.1">
    <property type="nucleotide sequence ID" value="NC_014393.1"/>
</dbReference>
<dbReference type="InterPro" id="IPR000182">
    <property type="entry name" value="GNAT_dom"/>
</dbReference>
<sequence>MLFKNIETERLLLRNIDIEDRDFIFSMFSDDTVNRYLFDADPLTKIKEADEIIEFYMKPEPRLQHRWIIIRKSDGVKMGTCGFHFWQKDSNKVEISCDLKEEFETNGYMQEAFKEIISFAKTDMLIKEITASIYVANERAIKLIESLGFVLSDSRYEVFRKNKYLHKIYSLNLEVS</sequence>
<feature type="domain" description="N-acetyltransferase" evidence="1">
    <location>
        <begin position="11"/>
        <end position="174"/>
    </location>
</feature>
<keyword evidence="3" id="KW-1185">Reference proteome</keyword>
<dbReference type="Gene3D" id="3.40.630.30">
    <property type="match status" value="1"/>
</dbReference>
<dbReference type="Pfam" id="PF13302">
    <property type="entry name" value="Acetyltransf_3"/>
    <property type="match status" value="1"/>
</dbReference>
<dbReference type="KEGG" id="ccb:Clocel_0282"/>
<dbReference type="PROSITE" id="PS51186">
    <property type="entry name" value="GNAT"/>
    <property type="match status" value="1"/>
</dbReference>
<dbReference type="Proteomes" id="UP000002730">
    <property type="component" value="Chromosome"/>
</dbReference>
<dbReference type="EMBL" id="CP002160">
    <property type="protein sequence ID" value="ADL50063.1"/>
    <property type="molecule type" value="Genomic_DNA"/>
</dbReference>
<gene>
    <name evidence="2" type="ordered locus">Clocel_0282</name>
</gene>
<dbReference type="eggNOG" id="COG1670">
    <property type="taxonomic scope" value="Bacteria"/>
</dbReference>
<dbReference type="InterPro" id="IPR051531">
    <property type="entry name" value="N-acetyltransferase"/>
</dbReference>
<dbReference type="SUPFAM" id="SSF55729">
    <property type="entry name" value="Acyl-CoA N-acyltransferases (Nat)"/>
    <property type="match status" value="1"/>
</dbReference>
<organism evidence="2 3">
    <name type="scientific">Clostridium cellulovorans (strain ATCC 35296 / DSM 3052 / OCM 3 / 743B)</name>
    <dbReference type="NCBI Taxonomy" id="573061"/>
    <lineage>
        <taxon>Bacteria</taxon>
        <taxon>Bacillati</taxon>
        <taxon>Bacillota</taxon>
        <taxon>Clostridia</taxon>
        <taxon>Eubacteriales</taxon>
        <taxon>Clostridiaceae</taxon>
        <taxon>Clostridium</taxon>
    </lineage>
</organism>
<keyword evidence="2" id="KW-0808">Transferase</keyword>